<dbReference type="EMBL" id="CH916366">
    <property type="protein sequence ID" value="EDV97089.1"/>
    <property type="molecule type" value="Genomic_DNA"/>
</dbReference>
<dbReference type="PhylomeDB" id="B4J2K4"/>
<dbReference type="SUPFAM" id="SSF47473">
    <property type="entry name" value="EF-hand"/>
    <property type="match status" value="1"/>
</dbReference>
<protein>
    <submittedName>
        <fullName evidence="2">GH16635</fullName>
    </submittedName>
</protein>
<reference evidence="2 3" key="1">
    <citation type="journal article" date="2007" name="Nature">
        <title>Evolution of genes and genomes on the Drosophila phylogeny.</title>
        <authorList>
            <consortium name="Drosophila 12 Genomes Consortium"/>
            <person name="Clark A.G."/>
            <person name="Eisen M.B."/>
            <person name="Smith D.R."/>
            <person name="Bergman C.M."/>
            <person name="Oliver B."/>
            <person name="Markow T.A."/>
            <person name="Kaufman T.C."/>
            <person name="Kellis M."/>
            <person name="Gelbart W."/>
            <person name="Iyer V.N."/>
            <person name="Pollard D.A."/>
            <person name="Sackton T.B."/>
            <person name="Larracuente A.M."/>
            <person name="Singh N.D."/>
            <person name="Abad J.P."/>
            <person name="Abt D.N."/>
            <person name="Adryan B."/>
            <person name="Aguade M."/>
            <person name="Akashi H."/>
            <person name="Anderson W.W."/>
            <person name="Aquadro C.F."/>
            <person name="Ardell D.H."/>
            <person name="Arguello R."/>
            <person name="Artieri C.G."/>
            <person name="Barbash D.A."/>
            <person name="Barker D."/>
            <person name="Barsanti P."/>
            <person name="Batterham P."/>
            <person name="Batzoglou S."/>
            <person name="Begun D."/>
            <person name="Bhutkar A."/>
            <person name="Blanco E."/>
            <person name="Bosak S.A."/>
            <person name="Bradley R.K."/>
            <person name="Brand A.D."/>
            <person name="Brent M.R."/>
            <person name="Brooks A.N."/>
            <person name="Brown R.H."/>
            <person name="Butlin R.K."/>
            <person name="Caggese C."/>
            <person name="Calvi B.R."/>
            <person name="Bernardo de Carvalho A."/>
            <person name="Caspi A."/>
            <person name="Castrezana S."/>
            <person name="Celniker S.E."/>
            <person name="Chang J.L."/>
            <person name="Chapple C."/>
            <person name="Chatterji S."/>
            <person name="Chinwalla A."/>
            <person name="Civetta A."/>
            <person name="Clifton S.W."/>
            <person name="Comeron J.M."/>
            <person name="Costello J.C."/>
            <person name="Coyne J.A."/>
            <person name="Daub J."/>
            <person name="David R.G."/>
            <person name="Delcher A.L."/>
            <person name="Delehaunty K."/>
            <person name="Do C.B."/>
            <person name="Ebling H."/>
            <person name="Edwards K."/>
            <person name="Eickbush T."/>
            <person name="Evans J.D."/>
            <person name="Filipski A."/>
            <person name="Findeiss S."/>
            <person name="Freyhult E."/>
            <person name="Fulton L."/>
            <person name="Fulton R."/>
            <person name="Garcia A.C."/>
            <person name="Gardiner A."/>
            <person name="Garfield D.A."/>
            <person name="Garvin B.E."/>
            <person name="Gibson G."/>
            <person name="Gilbert D."/>
            <person name="Gnerre S."/>
            <person name="Godfrey J."/>
            <person name="Good R."/>
            <person name="Gotea V."/>
            <person name="Gravely B."/>
            <person name="Greenberg A.J."/>
            <person name="Griffiths-Jones S."/>
            <person name="Gross S."/>
            <person name="Guigo R."/>
            <person name="Gustafson E.A."/>
            <person name="Haerty W."/>
            <person name="Hahn M.W."/>
            <person name="Halligan D.L."/>
            <person name="Halpern A.L."/>
            <person name="Halter G.M."/>
            <person name="Han M.V."/>
            <person name="Heger A."/>
            <person name="Hillier L."/>
            <person name="Hinrichs A.S."/>
            <person name="Holmes I."/>
            <person name="Hoskins R.A."/>
            <person name="Hubisz M.J."/>
            <person name="Hultmark D."/>
            <person name="Huntley M.A."/>
            <person name="Jaffe D.B."/>
            <person name="Jagadeeshan S."/>
            <person name="Jeck W.R."/>
            <person name="Johnson J."/>
            <person name="Jones C.D."/>
            <person name="Jordan W.C."/>
            <person name="Karpen G.H."/>
            <person name="Kataoka E."/>
            <person name="Keightley P.D."/>
            <person name="Kheradpour P."/>
            <person name="Kirkness E.F."/>
            <person name="Koerich L.B."/>
            <person name="Kristiansen K."/>
            <person name="Kudrna D."/>
            <person name="Kulathinal R.J."/>
            <person name="Kumar S."/>
            <person name="Kwok R."/>
            <person name="Lander E."/>
            <person name="Langley C.H."/>
            <person name="Lapoint R."/>
            <person name="Lazzaro B.P."/>
            <person name="Lee S.J."/>
            <person name="Levesque L."/>
            <person name="Li R."/>
            <person name="Lin C.F."/>
            <person name="Lin M.F."/>
            <person name="Lindblad-Toh K."/>
            <person name="Llopart A."/>
            <person name="Long M."/>
            <person name="Low L."/>
            <person name="Lozovsky E."/>
            <person name="Lu J."/>
            <person name="Luo M."/>
            <person name="Machado C.A."/>
            <person name="Makalowski W."/>
            <person name="Marzo M."/>
            <person name="Matsuda M."/>
            <person name="Matzkin L."/>
            <person name="McAllister B."/>
            <person name="McBride C.S."/>
            <person name="McKernan B."/>
            <person name="McKernan K."/>
            <person name="Mendez-Lago M."/>
            <person name="Minx P."/>
            <person name="Mollenhauer M.U."/>
            <person name="Montooth K."/>
            <person name="Mount S.M."/>
            <person name="Mu X."/>
            <person name="Myers E."/>
            <person name="Negre B."/>
            <person name="Newfeld S."/>
            <person name="Nielsen R."/>
            <person name="Noor M.A."/>
            <person name="O'Grady P."/>
            <person name="Pachter L."/>
            <person name="Papaceit M."/>
            <person name="Parisi M.J."/>
            <person name="Parisi M."/>
            <person name="Parts L."/>
            <person name="Pedersen J.S."/>
            <person name="Pesole G."/>
            <person name="Phillippy A.M."/>
            <person name="Ponting C.P."/>
            <person name="Pop M."/>
            <person name="Porcelli D."/>
            <person name="Powell J.R."/>
            <person name="Prohaska S."/>
            <person name="Pruitt K."/>
            <person name="Puig M."/>
            <person name="Quesneville H."/>
            <person name="Ram K.R."/>
            <person name="Rand D."/>
            <person name="Rasmussen M.D."/>
            <person name="Reed L.K."/>
            <person name="Reenan R."/>
            <person name="Reily A."/>
            <person name="Remington K.A."/>
            <person name="Rieger T.T."/>
            <person name="Ritchie M.G."/>
            <person name="Robin C."/>
            <person name="Rogers Y.H."/>
            <person name="Rohde C."/>
            <person name="Rozas J."/>
            <person name="Rubenfield M.J."/>
            <person name="Ruiz A."/>
            <person name="Russo S."/>
            <person name="Salzberg S.L."/>
            <person name="Sanchez-Gracia A."/>
            <person name="Saranga D.J."/>
            <person name="Sato H."/>
            <person name="Schaeffer S.W."/>
            <person name="Schatz M.C."/>
            <person name="Schlenke T."/>
            <person name="Schwartz R."/>
            <person name="Segarra C."/>
            <person name="Singh R.S."/>
            <person name="Sirot L."/>
            <person name="Sirota M."/>
            <person name="Sisneros N.B."/>
            <person name="Smith C.D."/>
            <person name="Smith T.F."/>
            <person name="Spieth J."/>
            <person name="Stage D.E."/>
            <person name="Stark A."/>
            <person name="Stephan W."/>
            <person name="Strausberg R.L."/>
            <person name="Strempel S."/>
            <person name="Sturgill D."/>
            <person name="Sutton G."/>
            <person name="Sutton G.G."/>
            <person name="Tao W."/>
            <person name="Teichmann S."/>
            <person name="Tobari Y.N."/>
            <person name="Tomimura Y."/>
            <person name="Tsolas J.M."/>
            <person name="Valente V.L."/>
            <person name="Venter E."/>
            <person name="Venter J.C."/>
            <person name="Vicario S."/>
            <person name="Vieira F.G."/>
            <person name="Vilella A.J."/>
            <person name="Villasante A."/>
            <person name="Walenz B."/>
            <person name="Wang J."/>
            <person name="Wasserman M."/>
            <person name="Watts T."/>
            <person name="Wilson D."/>
            <person name="Wilson R.K."/>
            <person name="Wing R.A."/>
            <person name="Wolfner M.F."/>
            <person name="Wong A."/>
            <person name="Wong G.K."/>
            <person name="Wu C.I."/>
            <person name="Wu G."/>
            <person name="Yamamoto D."/>
            <person name="Yang H.P."/>
            <person name="Yang S.P."/>
            <person name="Yorke J.A."/>
            <person name="Yoshida K."/>
            <person name="Zdobnov E."/>
            <person name="Zhang P."/>
            <person name="Zhang Y."/>
            <person name="Zimin A.V."/>
            <person name="Baldwin J."/>
            <person name="Abdouelleil A."/>
            <person name="Abdulkadir J."/>
            <person name="Abebe A."/>
            <person name="Abera B."/>
            <person name="Abreu J."/>
            <person name="Acer S.C."/>
            <person name="Aftuck L."/>
            <person name="Alexander A."/>
            <person name="An P."/>
            <person name="Anderson E."/>
            <person name="Anderson S."/>
            <person name="Arachi H."/>
            <person name="Azer M."/>
            <person name="Bachantsang P."/>
            <person name="Barry A."/>
            <person name="Bayul T."/>
            <person name="Berlin A."/>
            <person name="Bessette D."/>
            <person name="Bloom T."/>
            <person name="Blye J."/>
            <person name="Boguslavskiy L."/>
            <person name="Bonnet C."/>
            <person name="Boukhgalter B."/>
            <person name="Bourzgui I."/>
            <person name="Brown A."/>
            <person name="Cahill P."/>
            <person name="Channer S."/>
            <person name="Cheshatsang Y."/>
            <person name="Chuda L."/>
            <person name="Citroen M."/>
            <person name="Collymore A."/>
            <person name="Cooke P."/>
            <person name="Costello M."/>
            <person name="D'Aco K."/>
            <person name="Daza R."/>
            <person name="De Haan G."/>
            <person name="DeGray S."/>
            <person name="DeMaso C."/>
            <person name="Dhargay N."/>
            <person name="Dooley K."/>
            <person name="Dooley E."/>
            <person name="Doricent M."/>
            <person name="Dorje P."/>
            <person name="Dorjee K."/>
            <person name="Dupes A."/>
            <person name="Elong R."/>
            <person name="Falk J."/>
            <person name="Farina A."/>
            <person name="Faro S."/>
            <person name="Ferguson D."/>
            <person name="Fisher S."/>
            <person name="Foley C.D."/>
            <person name="Franke A."/>
            <person name="Friedrich D."/>
            <person name="Gadbois L."/>
            <person name="Gearin G."/>
            <person name="Gearin C.R."/>
            <person name="Giannoukos G."/>
            <person name="Goode T."/>
            <person name="Graham J."/>
            <person name="Grandbois E."/>
            <person name="Grewal S."/>
            <person name="Gyaltsen K."/>
            <person name="Hafez N."/>
            <person name="Hagos B."/>
            <person name="Hall J."/>
            <person name="Henson C."/>
            <person name="Hollinger A."/>
            <person name="Honan T."/>
            <person name="Huard M.D."/>
            <person name="Hughes L."/>
            <person name="Hurhula B."/>
            <person name="Husby M.E."/>
            <person name="Kamat A."/>
            <person name="Kanga B."/>
            <person name="Kashin S."/>
            <person name="Khazanovich D."/>
            <person name="Kisner P."/>
            <person name="Lance K."/>
            <person name="Lara M."/>
            <person name="Lee W."/>
            <person name="Lennon N."/>
            <person name="Letendre F."/>
            <person name="LeVine R."/>
            <person name="Lipovsky A."/>
            <person name="Liu X."/>
            <person name="Liu J."/>
            <person name="Liu S."/>
            <person name="Lokyitsang T."/>
            <person name="Lokyitsang Y."/>
            <person name="Lubonja R."/>
            <person name="Lui A."/>
            <person name="MacDonald P."/>
            <person name="Magnisalis V."/>
            <person name="Maru K."/>
            <person name="Matthews C."/>
            <person name="McCusker W."/>
            <person name="McDonough S."/>
            <person name="Mehta T."/>
            <person name="Meldrim J."/>
            <person name="Meneus L."/>
            <person name="Mihai O."/>
            <person name="Mihalev A."/>
            <person name="Mihova T."/>
            <person name="Mittelman R."/>
            <person name="Mlenga V."/>
            <person name="Montmayeur A."/>
            <person name="Mulrain L."/>
            <person name="Navidi A."/>
            <person name="Naylor J."/>
            <person name="Negash T."/>
            <person name="Nguyen T."/>
            <person name="Nguyen N."/>
            <person name="Nicol R."/>
            <person name="Norbu C."/>
            <person name="Norbu N."/>
            <person name="Novod N."/>
            <person name="O'Neill B."/>
            <person name="Osman S."/>
            <person name="Markiewicz E."/>
            <person name="Oyono O.L."/>
            <person name="Patti C."/>
            <person name="Phunkhang P."/>
            <person name="Pierre F."/>
            <person name="Priest M."/>
            <person name="Raghuraman S."/>
            <person name="Rege F."/>
            <person name="Reyes R."/>
            <person name="Rise C."/>
            <person name="Rogov P."/>
            <person name="Ross K."/>
            <person name="Ryan E."/>
            <person name="Settipalli S."/>
            <person name="Shea T."/>
            <person name="Sherpa N."/>
            <person name="Shi L."/>
            <person name="Shih D."/>
            <person name="Sparrow T."/>
            <person name="Spaulding J."/>
            <person name="Stalker J."/>
            <person name="Stange-Thomann N."/>
            <person name="Stavropoulos S."/>
            <person name="Stone C."/>
            <person name="Strader C."/>
            <person name="Tesfaye S."/>
            <person name="Thomson T."/>
            <person name="Thoulutsang Y."/>
            <person name="Thoulutsang D."/>
            <person name="Topham K."/>
            <person name="Topping I."/>
            <person name="Tsamla T."/>
            <person name="Vassiliev H."/>
            <person name="Vo A."/>
            <person name="Wangchuk T."/>
            <person name="Wangdi T."/>
            <person name="Weiand M."/>
            <person name="Wilkinson J."/>
            <person name="Wilson A."/>
            <person name="Yadav S."/>
            <person name="Young G."/>
            <person name="Yu Q."/>
            <person name="Zembek L."/>
            <person name="Zhong D."/>
            <person name="Zimmer A."/>
            <person name="Zwirko Z."/>
            <person name="Jaffe D.B."/>
            <person name="Alvarez P."/>
            <person name="Brockman W."/>
            <person name="Butler J."/>
            <person name="Chin C."/>
            <person name="Gnerre S."/>
            <person name="Grabherr M."/>
            <person name="Kleber M."/>
            <person name="Mauceli E."/>
            <person name="MacCallum I."/>
        </authorList>
    </citation>
    <scope>NUCLEOTIDE SEQUENCE [LARGE SCALE GENOMIC DNA]</scope>
    <source>
        <strain evidence="3">Tucson 15287-2541.00</strain>
    </source>
</reference>
<dbReference type="KEGG" id="dgr:6558679"/>
<dbReference type="InterPro" id="IPR011992">
    <property type="entry name" value="EF-hand-dom_pair"/>
</dbReference>
<dbReference type="Proteomes" id="UP000001070">
    <property type="component" value="Unassembled WGS sequence"/>
</dbReference>
<dbReference type="OrthoDB" id="2096280at2759"/>
<dbReference type="HOGENOM" id="CLU_546623_0_0_1"/>
<dbReference type="OMA" id="FETIWQQ"/>
<sequence length="493" mass="56722">MANIGRFRNRNGDARAAGVVSTIDAENTTSNCLINAQPEEIAEHLITTDCRRQKLKSAGQLWPEAPYLPAVSVPDLLAVETAKTRFTVFKEKFSEDMYLKSAKLGEAKPTFSKPDHVTNLSCTFGQQTKSPSSLYDLVLPRKPAEQVNREFAKFHDKYVLSHNHYFPSEQVNRRYAAPFRQQDTFGRATQGDVSGQLVKRCMQQCAGHVIIISKEQMDFIDRTYPRIGKKYKIYPYTVPSHLTYGTPTYVPDCDCKMLIEDIAPCRSNQHLLDALGHLNMWRHKLQKRSDFHMFDLISVLEHSDKEQTRHLPLKKIFEMMHRMHLYIDIHKMRTTLAHFKLILDENCATERVNYDDFCRLLNIQNPLPTTGNISTMPANVYNKETTYRLLCSDLGKQPNQAPMRKPKPQQFEDEATNVKELLTPDISSLYGVSPSDFQLQRPKEHLEQIFKDIVNVSDFETIWQQLIATHKDQNGSVSVVQFREAMDNMETTS</sequence>
<proteinExistence type="predicted"/>
<keyword evidence="3" id="KW-1185">Reference proteome</keyword>
<organism evidence="3">
    <name type="scientific">Drosophila grimshawi</name>
    <name type="common">Hawaiian fruit fly</name>
    <name type="synonym">Idiomyia grimshawi</name>
    <dbReference type="NCBI Taxonomy" id="7222"/>
    <lineage>
        <taxon>Eukaryota</taxon>
        <taxon>Metazoa</taxon>
        <taxon>Ecdysozoa</taxon>
        <taxon>Arthropoda</taxon>
        <taxon>Hexapoda</taxon>
        <taxon>Insecta</taxon>
        <taxon>Pterygota</taxon>
        <taxon>Neoptera</taxon>
        <taxon>Endopterygota</taxon>
        <taxon>Diptera</taxon>
        <taxon>Brachycera</taxon>
        <taxon>Muscomorpha</taxon>
        <taxon>Ephydroidea</taxon>
        <taxon>Drosophilidae</taxon>
        <taxon>Drosophila</taxon>
        <taxon>Hawaiian Drosophila</taxon>
    </lineage>
</organism>
<dbReference type="AlphaFoldDB" id="B4J2K4"/>
<evidence type="ECO:0000313" key="3">
    <source>
        <dbReference type="Proteomes" id="UP000001070"/>
    </source>
</evidence>
<dbReference type="InParanoid" id="B4J2K4"/>
<gene>
    <name evidence="2" type="primary">Dgri\GH16635</name>
    <name evidence="2" type="ORF">Dgri_GH16635</name>
</gene>
<accession>B4J2K4</accession>
<name>B4J2K4_DROGR</name>
<dbReference type="STRING" id="7222.B4J2K4"/>
<dbReference type="InterPro" id="IPR057428">
    <property type="entry name" value="EFHB_EF-hand_C"/>
</dbReference>
<evidence type="ECO:0000313" key="2">
    <source>
        <dbReference type="EMBL" id="EDV97089.1"/>
    </source>
</evidence>
<feature type="domain" description="EFHB C-terminal EF-hand" evidence="1">
    <location>
        <begin position="419"/>
        <end position="490"/>
    </location>
</feature>
<evidence type="ECO:0000259" key="1">
    <source>
        <dbReference type="Pfam" id="PF25325"/>
    </source>
</evidence>
<dbReference type="Pfam" id="PF25325">
    <property type="entry name" value="EF-hand_EFHB_C"/>
    <property type="match status" value="1"/>
</dbReference>
<dbReference type="eggNOG" id="ENOG502QV2M">
    <property type="taxonomic scope" value="Eukaryota"/>
</dbReference>